<accession>U5SFW1</accession>
<keyword evidence="1" id="KW-0812">Transmembrane</keyword>
<dbReference type="EMBL" id="CP006812">
    <property type="protein sequence ID" value="AGY82757.1"/>
    <property type="molecule type" value="Genomic_DNA"/>
</dbReference>
<keyword evidence="1" id="KW-0472">Membrane</keyword>
<dbReference type="AlphaFoldDB" id="U5SFW1"/>
<reference evidence="2 3" key="1">
    <citation type="journal article" date="2013" name="Genome Announc.">
        <title>Complete Genome Sequence of Carnobacterium gilichinskyi Strain WN1359T (DSM 27470T).</title>
        <authorList>
            <person name="Leonard M.T."/>
            <person name="Panayotova N."/>
            <person name="Farmerie W.G."/>
            <person name="Triplett E.W."/>
            <person name="Nicholson W.L."/>
        </authorList>
    </citation>
    <scope>NUCLEOTIDE SEQUENCE [LARGE SCALE GENOMIC DNA]</scope>
    <source>
        <strain evidence="2 3">WN1359</strain>
    </source>
</reference>
<organism evidence="2 3">
    <name type="scientific">Carnobacterium inhibens subsp. gilichinskyi</name>
    <dbReference type="NCBI Taxonomy" id="1266845"/>
    <lineage>
        <taxon>Bacteria</taxon>
        <taxon>Bacillati</taxon>
        <taxon>Bacillota</taxon>
        <taxon>Bacilli</taxon>
        <taxon>Lactobacillales</taxon>
        <taxon>Carnobacteriaceae</taxon>
        <taxon>Carnobacterium</taxon>
    </lineage>
</organism>
<evidence type="ECO:0000256" key="1">
    <source>
        <dbReference type="SAM" id="Phobius"/>
    </source>
</evidence>
<dbReference type="KEGG" id="caw:Q783_01515"/>
<dbReference type="Proteomes" id="UP000017469">
    <property type="component" value="Chromosome"/>
</dbReference>
<protein>
    <submittedName>
        <fullName evidence="2">Uncharacterized protein</fullName>
    </submittedName>
</protein>
<evidence type="ECO:0000313" key="2">
    <source>
        <dbReference type="EMBL" id="AGY82757.1"/>
    </source>
</evidence>
<evidence type="ECO:0000313" key="3">
    <source>
        <dbReference type="Proteomes" id="UP000017469"/>
    </source>
</evidence>
<sequence>MKDKTVEEERKNFYAFDLEVLFKSTLFCFSLIIRPIILWIKVCSFHLKIFKIFELFFYVIIILLTY</sequence>
<keyword evidence="1" id="KW-1133">Transmembrane helix</keyword>
<feature type="transmembrane region" description="Helical" evidence="1">
    <location>
        <begin position="20"/>
        <end position="40"/>
    </location>
</feature>
<feature type="transmembrane region" description="Helical" evidence="1">
    <location>
        <begin position="47"/>
        <end position="65"/>
    </location>
</feature>
<dbReference type="HOGENOM" id="CLU_2823175_0_0_9"/>
<name>U5SFW1_9LACT</name>
<gene>
    <name evidence="2" type="ORF">Q783_01515</name>
</gene>
<proteinExistence type="predicted"/>